<dbReference type="AlphaFoldDB" id="A0A9W9GIB5"/>
<proteinExistence type="inferred from homology"/>
<dbReference type="GO" id="GO:0006450">
    <property type="term" value="P:regulation of translational fidelity"/>
    <property type="evidence" value="ECO:0007669"/>
    <property type="project" value="TreeGrafter"/>
</dbReference>
<dbReference type="RefSeq" id="XP_056517447.1">
    <property type="nucleotide sequence ID" value="XM_056671074.1"/>
</dbReference>
<protein>
    <recommendedName>
        <fullName evidence="4">Threonylcarbamoyl-AMP synthase</fullName>
        <ecNumber evidence="3">2.7.7.87</ecNumber>
    </recommendedName>
</protein>
<dbReference type="EMBL" id="JAPQKL010000008">
    <property type="protein sequence ID" value="KAJ5120943.1"/>
    <property type="molecule type" value="Genomic_DNA"/>
</dbReference>
<dbReference type="GO" id="GO:0061710">
    <property type="term" value="F:L-threonylcarbamoyladenylate synthase"/>
    <property type="evidence" value="ECO:0007669"/>
    <property type="project" value="UniProtKB-EC"/>
</dbReference>
<evidence type="ECO:0000256" key="4">
    <source>
        <dbReference type="ARBA" id="ARBA00015492"/>
    </source>
</evidence>
<sequence>MSSPRTPKPKEDAQAVFQVLKAGGIAILPMNVGYGIVAIDPDALKRIVNVKQRQSQKRNGMIGSYSLHQEIHVLPPQQAGIVKLLTVDLSIPLGVIAPYRPDHPIIRKLPPDVLAQSVVEDTLAMLISGNTLVEELSRLAAIEELPLLGSSANLTGKGAKGVVEDIEPEVFKAADIVVDYGRQKFQFPRASSTMVDFRTMRIVRYGACCDVVRDVLRRFCNINVPDDPTTLVP</sequence>
<gene>
    <name evidence="9" type="ORF">N7515_010331</name>
</gene>
<reference evidence="9" key="2">
    <citation type="journal article" date="2023" name="IMA Fungus">
        <title>Comparative genomic study of the Penicillium genus elucidates a diverse pangenome and 15 lateral gene transfer events.</title>
        <authorList>
            <person name="Petersen C."/>
            <person name="Sorensen T."/>
            <person name="Nielsen M.R."/>
            <person name="Sondergaard T.E."/>
            <person name="Sorensen J.L."/>
            <person name="Fitzpatrick D.A."/>
            <person name="Frisvad J.C."/>
            <person name="Nielsen K.L."/>
        </authorList>
    </citation>
    <scope>NUCLEOTIDE SEQUENCE</scope>
    <source>
        <strain evidence="9">IBT 22155</strain>
    </source>
</reference>
<comment type="catalytic activity">
    <reaction evidence="7">
        <text>L-threonine + hydrogencarbonate + ATP = L-threonylcarbamoyladenylate + diphosphate + H2O</text>
        <dbReference type="Rhea" id="RHEA:36407"/>
        <dbReference type="ChEBI" id="CHEBI:15377"/>
        <dbReference type="ChEBI" id="CHEBI:17544"/>
        <dbReference type="ChEBI" id="CHEBI:30616"/>
        <dbReference type="ChEBI" id="CHEBI:33019"/>
        <dbReference type="ChEBI" id="CHEBI:57926"/>
        <dbReference type="ChEBI" id="CHEBI:73682"/>
        <dbReference type="EC" id="2.7.7.87"/>
    </reaction>
</comment>
<evidence type="ECO:0000256" key="2">
    <source>
        <dbReference type="ARBA" id="ARBA00007663"/>
    </source>
</evidence>
<evidence type="ECO:0000256" key="3">
    <source>
        <dbReference type="ARBA" id="ARBA00012584"/>
    </source>
</evidence>
<dbReference type="GO" id="GO:0000049">
    <property type="term" value="F:tRNA binding"/>
    <property type="evidence" value="ECO:0007669"/>
    <property type="project" value="TreeGrafter"/>
</dbReference>
<evidence type="ECO:0000313" key="9">
    <source>
        <dbReference type="EMBL" id="KAJ5120943.1"/>
    </source>
</evidence>
<accession>A0A9W9GIB5</accession>
<dbReference type="Gene3D" id="3.90.870.10">
    <property type="entry name" value="DHBP synthase"/>
    <property type="match status" value="1"/>
</dbReference>
<dbReference type="Pfam" id="PF01300">
    <property type="entry name" value="Sua5_yciO_yrdC"/>
    <property type="match status" value="1"/>
</dbReference>
<keyword evidence="10" id="KW-1185">Reference proteome</keyword>
<dbReference type="PANTHER" id="PTHR17490:SF10">
    <property type="entry name" value="THREONYLCARBAMOYL-AMP SYNTHASE"/>
    <property type="match status" value="1"/>
</dbReference>
<dbReference type="InterPro" id="IPR050156">
    <property type="entry name" value="TC-AMP_synthase_SUA5"/>
</dbReference>
<keyword evidence="5" id="KW-0963">Cytoplasm</keyword>
<dbReference type="GeneID" id="81410245"/>
<evidence type="ECO:0000256" key="5">
    <source>
        <dbReference type="ARBA" id="ARBA00022490"/>
    </source>
</evidence>
<feature type="domain" description="YrdC-like" evidence="8">
    <location>
        <begin position="10"/>
        <end position="208"/>
    </location>
</feature>
<name>A0A9W9GIB5_9EURO</name>
<comment type="subcellular location">
    <subcellularLocation>
        <location evidence="1">Cytoplasm</location>
    </subcellularLocation>
</comment>
<reference evidence="9" key="1">
    <citation type="submission" date="2022-11" db="EMBL/GenBank/DDBJ databases">
        <authorList>
            <person name="Petersen C."/>
        </authorList>
    </citation>
    <scope>NUCLEOTIDE SEQUENCE</scope>
    <source>
        <strain evidence="9">IBT 22155</strain>
    </source>
</reference>
<dbReference type="InterPro" id="IPR006070">
    <property type="entry name" value="Sua5-like_dom"/>
</dbReference>
<dbReference type="OrthoDB" id="4664297at2759"/>
<comment type="caution">
    <text evidence="9">The sequence shown here is derived from an EMBL/GenBank/DDBJ whole genome shotgun (WGS) entry which is preliminary data.</text>
</comment>
<dbReference type="EC" id="2.7.7.87" evidence="3"/>
<evidence type="ECO:0000256" key="7">
    <source>
        <dbReference type="ARBA" id="ARBA00048366"/>
    </source>
</evidence>
<evidence type="ECO:0000256" key="6">
    <source>
        <dbReference type="ARBA" id="ARBA00022679"/>
    </source>
</evidence>
<dbReference type="GO" id="GO:0003725">
    <property type="term" value="F:double-stranded RNA binding"/>
    <property type="evidence" value="ECO:0007669"/>
    <property type="project" value="InterPro"/>
</dbReference>
<organism evidence="9 10">
    <name type="scientific">Penicillium bovifimosum</name>
    <dbReference type="NCBI Taxonomy" id="126998"/>
    <lineage>
        <taxon>Eukaryota</taxon>
        <taxon>Fungi</taxon>
        <taxon>Dikarya</taxon>
        <taxon>Ascomycota</taxon>
        <taxon>Pezizomycotina</taxon>
        <taxon>Eurotiomycetes</taxon>
        <taxon>Eurotiomycetidae</taxon>
        <taxon>Eurotiales</taxon>
        <taxon>Aspergillaceae</taxon>
        <taxon>Penicillium</taxon>
    </lineage>
</organism>
<dbReference type="InterPro" id="IPR017945">
    <property type="entry name" value="DHBP_synth_RibB-like_a/b_dom"/>
</dbReference>
<evidence type="ECO:0000256" key="1">
    <source>
        <dbReference type="ARBA" id="ARBA00004496"/>
    </source>
</evidence>
<dbReference type="Proteomes" id="UP001149079">
    <property type="component" value="Unassembled WGS sequence"/>
</dbReference>
<comment type="similarity">
    <text evidence="2">Belongs to the SUA5 family.</text>
</comment>
<evidence type="ECO:0000259" key="8">
    <source>
        <dbReference type="PROSITE" id="PS51163"/>
    </source>
</evidence>
<dbReference type="PROSITE" id="PS51163">
    <property type="entry name" value="YRDC"/>
    <property type="match status" value="1"/>
</dbReference>
<evidence type="ECO:0000313" key="10">
    <source>
        <dbReference type="Proteomes" id="UP001149079"/>
    </source>
</evidence>
<keyword evidence="6" id="KW-0808">Transferase</keyword>
<dbReference type="GO" id="GO:0005737">
    <property type="term" value="C:cytoplasm"/>
    <property type="evidence" value="ECO:0007669"/>
    <property type="project" value="UniProtKB-SubCell"/>
</dbReference>
<dbReference type="SUPFAM" id="SSF55821">
    <property type="entry name" value="YrdC/RibB"/>
    <property type="match status" value="1"/>
</dbReference>
<dbReference type="PANTHER" id="PTHR17490">
    <property type="entry name" value="SUA5"/>
    <property type="match status" value="1"/>
</dbReference>